<comment type="caution">
    <text evidence="2">The sequence shown here is derived from an EMBL/GenBank/DDBJ whole genome shotgun (WGS) entry which is preliminary data.</text>
</comment>
<feature type="region of interest" description="Disordered" evidence="1">
    <location>
        <begin position="1"/>
        <end position="63"/>
    </location>
</feature>
<reference evidence="2" key="1">
    <citation type="journal article" date="2015" name="Nature">
        <title>Complex archaea that bridge the gap between prokaryotes and eukaryotes.</title>
        <authorList>
            <person name="Spang A."/>
            <person name="Saw J.H."/>
            <person name="Jorgensen S.L."/>
            <person name="Zaremba-Niedzwiedzka K."/>
            <person name="Martijn J."/>
            <person name="Lind A.E."/>
            <person name="van Eijk R."/>
            <person name="Schleper C."/>
            <person name="Guy L."/>
            <person name="Ettema T.J."/>
        </authorList>
    </citation>
    <scope>NUCLEOTIDE SEQUENCE</scope>
</reference>
<evidence type="ECO:0000256" key="1">
    <source>
        <dbReference type="SAM" id="MobiDB-lite"/>
    </source>
</evidence>
<accession>A0A0F9FS08</accession>
<dbReference type="AlphaFoldDB" id="A0A0F9FS08"/>
<organism evidence="2">
    <name type="scientific">marine sediment metagenome</name>
    <dbReference type="NCBI Taxonomy" id="412755"/>
    <lineage>
        <taxon>unclassified sequences</taxon>
        <taxon>metagenomes</taxon>
        <taxon>ecological metagenomes</taxon>
    </lineage>
</organism>
<protein>
    <submittedName>
        <fullName evidence="2">Uncharacterized protein</fullName>
    </submittedName>
</protein>
<gene>
    <name evidence="2" type="ORF">LCGC14_1997630</name>
</gene>
<name>A0A0F9FS08_9ZZZZ</name>
<sequence length="185" mass="20283">MAQQERTGVLEGTGEIEQLTPGVEQVVSSEPQVPSRAPSPLVEVSQDEKRTEPLPVAARPPMPSGEQLVQQEAAQTLYGIPVVRLNHIETSDKDWVELVRWDIPEGYTGDLHEISLLSDLDSKTRYRIVLGNIDQNIPTDRKTNTPLDMPWRHTVIPGGTAVYIEISSPDGSAIVVDGIITGSVR</sequence>
<dbReference type="EMBL" id="LAZR01022646">
    <property type="protein sequence ID" value="KKL81151.1"/>
    <property type="molecule type" value="Genomic_DNA"/>
</dbReference>
<evidence type="ECO:0000313" key="2">
    <source>
        <dbReference type="EMBL" id="KKL81151.1"/>
    </source>
</evidence>
<proteinExistence type="predicted"/>